<gene>
    <name evidence="3" type="ORF">HMPREF9451_00173</name>
</gene>
<accession>K0ZB09</accession>
<organism evidence="3 4">
    <name type="scientific">Slackia piriformis YIT 12062</name>
    <dbReference type="NCBI Taxonomy" id="742818"/>
    <lineage>
        <taxon>Bacteria</taxon>
        <taxon>Bacillati</taxon>
        <taxon>Actinomycetota</taxon>
        <taxon>Coriobacteriia</taxon>
        <taxon>Eggerthellales</taxon>
        <taxon>Eggerthellaceae</taxon>
        <taxon>Slackia</taxon>
    </lineage>
</organism>
<dbReference type="InterPro" id="IPR001647">
    <property type="entry name" value="HTH_TetR"/>
</dbReference>
<dbReference type="RefSeq" id="WP_009138411.1">
    <property type="nucleotide sequence ID" value="NZ_JH815198.1"/>
</dbReference>
<keyword evidence="1" id="KW-0238">DNA-binding</keyword>
<dbReference type="HOGENOM" id="CLU_087539_2_0_11"/>
<evidence type="ECO:0000256" key="1">
    <source>
        <dbReference type="ARBA" id="ARBA00023125"/>
    </source>
</evidence>
<dbReference type="InterPro" id="IPR009057">
    <property type="entry name" value="Homeodomain-like_sf"/>
</dbReference>
<feature type="domain" description="HTH tetR-type" evidence="2">
    <location>
        <begin position="30"/>
        <end position="60"/>
    </location>
</feature>
<keyword evidence="4" id="KW-1185">Reference proteome</keyword>
<dbReference type="EMBL" id="ADMD01000001">
    <property type="protein sequence ID" value="EJZ84570.1"/>
    <property type="molecule type" value="Genomic_DNA"/>
</dbReference>
<sequence>MIQEFYGGGESIFDSPEIKTKLKILHAVDKSLDRITISEICENADISRQTFYRHFKSKYDIPSWHTIFCRQFYLNEIGRTINWEIGYYQHLRLITQERDFYRKSIQYTINEPFGQTVIPESRKNVIFETLINWRHVNIDHNMRFLVETFSKLECEILNDWLRSERETDLTQWTNDLLSIVPVKLYKAMLIPPSDKKPKS</sequence>
<evidence type="ECO:0000313" key="4">
    <source>
        <dbReference type="Proteomes" id="UP000006069"/>
    </source>
</evidence>
<proteinExistence type="predicted"/>
<dbReference type="OrthoDB" id="9810250at2"/>
<dbReference type="GO" id="GO:0003677">
    <property type="term" value="F:DNA binding"/>
    <property type="evidence" value="ECO:0007669"/>
    <property type="project" value="UniProtKB-KW"/>
</dbReference>
<dbReference type="InParanoid" id="K0ZB09"/>
<dbReference type="SUPFAM" id="SSF46689">
    <property type="entry name" value="Homeodomain-like"/>
    <property type="match status" value="1"/>
</dbReference>
<dbReference type="Proteomes" id="UP000006069">
    <property type="component" value="Unassembled WGS sequence"/>
</dbReference>
<dbReference type="AlphaFoldDB" id="K0ZB09"/>
<evidence type="ECO:0000259" key="2">
    <source>
        <dbReference type="Pfam" id="PF00440"/>
    </source>
</evidence>
<name>K0ZB09_9ACTN</name>
<dbReference type="PATRIC" id="fig|742818.3.peg.195"/>
<dbReference type="eggNOG" id="COG1309">
    <property type="taxonomic scope" value="Bacteria"/>
</dbReference>
<protein>
    <recommendedName>
        <fullName evidence="2">HTH tetR-type domain-containing protein</fullName>
    </recommendedName>
</protein>
<dbReference type="Pfam" id="PF00440">
    <property type="entry name" value="TetR_N"/>
    <property type="match status" value="1"/>
</dbReference>
<reference evidence="3 4" key="1">
    <citation type="submission" date="2012-08" db="EMBL/GenBank/DDBJ databases">
        <title>The Genome Sequence of Slackia piriformis YIT 12062.</title>
        <authorList>
            <consortium name="The Broad Institute Genome Sequencing Platform"/>
            <person name="Earl A."/>
            <person name="Ward D."/>
            <person name="Feldgarden M."/>
            <person name="Gevers D."/>
            <person name="Morotomi M."/>
            <person name="Walker B."/>
            <person name="Young S.K."/>
            <person name="Zeng Q."/>
            <person name="Gargeya S."/>
            <person name="Fitzgerald M."/>
            <person name="Haas B."/>
            <person name="Abouelleil A."/>
            <person name="Alvarado L."/>
            <person name="Arachchi H.M."/>
            <person name="Berlin A.M."/>
            <person name="Chapman S.B."/>
            <person name="Goldberg J."/>
            <person name="Griggs A."/>
            <person name="Gujja S."/>
            <person name="Hansen M."/>
            <person name="Howarth C."/>
            <person name="Imamovic A."/>
            <person name="Larimer J."/>
            <person name="McCowen C."/>
            <person name="Montmayeur A."/>
            <person name="Murphy C."/>
            <person name="Neiman D."/>
            <person name="Pearson M."/>
            <person name="Priest M."/>
            <person name="Roberts A."/>
            <person name="Saif S."/>
            <person name="Shea T."/>
            <person name="Sisk P."/>
            <person name="Sykes S."/>
            <person name="Wortman J."/>
            <person name="Nusbaum C."/>
            <person name="Birren B."/>
        </authorList>
    </citation>
    <scope>NUCLEOTIDE SEQUENCE [LARGE SCALE GENOMIC DNA]</scope>
    <source>
        <strain evidence="3 4">YIT 12062</strain>
    </source>
</reference>
<evidence type="ECO:0000313" key="3">
    <source>
        <dbReference type="EMBL" id="EJZ84570.1"/>
    </source>
</evidence>
<dbReference type="Gene3D" id="1.10.357.10">
    <property type="entry name" value="Tetracycline Repressor, domain 2"/>
    <property type="match status" value="1"/>
</dbReference>
<comment type="caution">
    <text evidence="3">The sequence shown here is derived from an EMBL/GenBank/DDBJ whole genome shotgun (WGS) entry which is preliminary data.</text>
</comment>